<dbReference type="Gene3D" id="2.60.120.10">
    <property type="entry name" value="Jelly Rolls"/>
    <property type="match status" value="1"/>
</dbReference>
<feature type="compositionally biased region" description="Polar residues" evidence="1">
    <location>
        <begin position="391"/>
        <end position="402"/>
    </location>
</feature>
<dbReference type="InterPro" id="IPR018490">
    <property type="entry name" value="cNMP-bd_dom_sf"/>
</dbReference>
<feature type="compositionally biased region" description="Basic and acidic residues" evidence="1">
    <location>
        <begin position="524"/>
        <end position="554"/>
    </location>
</feature>
<feature type="domain" description="Cyclic nucleotide-binding" evidence="2">
    <location>
        <begin position="643"/>
        <end position="698"/>
    </location>
</feature>
<dbReference type="InterPro" id="IPR000595">
    <property type="entry name" value="cNMP-bd_dom"/>
</dbReference>
<name>A0AAV2GXS1_LYMST</name>
<dbReference type="InterPro" id="IPR014710">
    <property type="entry name" value="RmlC-like_jellyroll"/>
</dbReference>
<feature type="compositionally biased region" description="Polar residues" evidence="1">
    <location>
        <begin position="413"/>
        <end position="443"/>
    </location>
</feature>
<feature type="compositionally biased region" description="Basic residues" evidence="1">
    <location>
        <begin position="15"/>
        <end position="25"/>
    </location>
</feature>
<dbReference type="EMBL" id="CAXITT010000001">
    <property type="protein sequence ID" value="CAL1526031.1"/>
    <property type="molecule type" value="Genomic_DNA"/>
</dbReference>
<sequence>MCDTEIIESLRSRLHSRRSLRHTPHPRPGTGDIQLDKEEDRGVNTRSSSSSDVIPIVKFRRKSRAVLHVIQLCSMSRRNVTTAITLEPWYALFDSDDVTNEDSQPRKRPRPFVTFVPNEKCELTQLTFDLSQFKQDESPMAVLTDSIRNILSCPPNERPSGQISKVIRYLKAVFEKFRNYPLSVQRTVSQKVCYARYASDRVIFKRGHNSTGIYFVLSGLLTEKHDTRRKPNNVSAGSVLGEYDLVCSCRRQNSVVTRADTELLYLDKKDYQEIFEMAEDNSDPKHLEIVKQHIVFQHFPLSKLEESPEAWTIVKYKYGRLIAQDSNTVEWIYVIKSGEARILKYLNPGEMDIIQRRKQVQAILRAQSPFYIKHKILNFVAERDHIQTSYSRSKYHPTTRSVMSAPPVISKGQKPTLSTRAGAQRTPLPNQRCSTSPAIQSTNQRRDPRLFKTPSQTSAQPRSPVLEDDITGRVPNNKLPEIRVDEVEDVRGDGNTGGGEVLVETDQSLSTLKPVHNVLSEGIMGKDEGSSDGAHRPEIKKDGGGFDGAHRPATKDGGSSDGAHRPATKKDGGSSDGVHRPATKDGGGSDGAHRPATKDGGSSDGAHRPETKGVRKHVGRRTESKGKRPSTASDTVRQRPPQVVHYGKYSLPAFVQVETLSQGQVFGLRACLEPEERGPSVSLVSGSCEVLQINKKFFIKHCDDALYGLIRLKAKPFPSEEDLIDRLDVGMQWEEYKQRMVTEFLQGRRRIQ</sequence>
<protein>
    <recommendedName>
        <fullName evidence="2">Cyclic nucleotide-binding domain-containing protein</fullName>
    </recommendedName>
</protein>
<evidence type="ECO:0000256" key="1">
    <source>
        <dbReference type="SAM" id="MobiDB-lite"/>
    </source>
</evidence>
<feature type="domain" description="Cyclic nucleotide-binding" evidence="2">
    <location>
        <begin position="176"/>
        <end position="275"/>
    </location>
</feature>
<dbReference type="AlphaFoldDB" id="A0AAV2GXS1"/>
<feature type="region of interest" description="Disordered" evidence="1">
    <location>
        <begin position="522"/>
        <end position="641"/>
    </location>
</feature>
<accession>A0AAV2GXS1</accession>
<evidence type="ECO:0000259" key="2">
    <source>
        <dbReference type="PROSITE" id="PS50042"/>
    </source>
</evidence>
<dbReference type="PROSITE" id="PS50042">
    <property type="entry name" value="CNMP_BINDING_3"/>
    <property type="match status" value="2"/>
</dbReference>
<evidence type="ECO:0000313" key="3">
    <source>
        <dbReference type="EMBL" id="CAL1526031.1"/>
    </source>
</evidence>
<feature type="region of interest" description="Disordered" evidence="1">
    <location>
        <begin position="15"/>
        <end position="49"/>
    </location>
</feature>
<proteinExistence type="predicted"/>
<dbReference type="PANTHER" id="PTHR23011">
    <property type="entry name" value="CYCLIC NUCLEOTIDE-BINDING DOMAIN CONTAINING PROTEIN"/>
    <property type="match status" value="1"/>
</dbReference>
<comment type="caution">
    <text evidence="3">The sequence shown here is derived from an EMBL/GenBank/DDBJ whole genome shotgun (WGS) entry which is preliminary data.</text>
</comment>
<dbReference type="Pfam" id="PF00027">
    <property type="entry name" value="cNMP_binding"/>
    <property type="match status" value="1"/>
</dbReference>
<dbReference type="SUPFAM" id="SSF51206">
    <property type="entry name" value="cAMP-binding domain-like"/>
    <property type="match status" value="2"/>
</dbReference>
<dbReference type="PANTHER" id="PTHR23011:SF38">
    <property type="entry name" value="CYCLIC NUCLEOTIDE-BINDING DOMAIN-CONTAINING PROTEIN"/>
    <property type="match status" value="1"/>
</dbReference>
<feature type="region of interest" description="Disordered" evidence="1">
    <location>
        <begin position="391"/>
        <end position="508"/>
    </location>
</feature>
<feature type="compositionally biased region" description="Basic and acidic residues" evidence="1">
    <location>
        <begin position="562"/>
        <end position="583"/>
    </location>
</feature>
<feature type="compositionally biased region" description="Basic and acidic residues" evidence="1">
    <location>
        <begin position="34"/>
        <end position="43"/>
    </location>
</feature>
<gene>
    <name evidence="3" type="ORF">GSLYS_00000208001</name>
</gene>
<dbReference type="Proteomes" id="UP001497497">
    <property type="component" value="Unassembled WGS sequence"/>
</dbReference>
<keyword evidence="4" id="KW-1185">Reference proteome</keyword>
<organism evidence="3 4">
    <name type="scientific">Lymnaea stagnalis</name>
    <name type="common">Great pond snail</name>
    <name type="synonym">Helix stagnalis</name>
    <dbReference type="NCBI Taxonomy" id="6523"/>
    <lineage>
        <taxon>Eukaryota</taxon>
        <taxon>Metazoa</taxon>
        <taxon>Spiralia</taxon>
        <taxon>Lophotrochozoa</taxon>
        <taxon>Mollusca</taxon>
        <taxon>Gastropoda</taxon>
        <taxon>Heterobranchia</taxon>
        <taxon>Euthyneura</taxon>
        <taxon>Panpulmonata</taxon>
        <taxon>Hygrophila</taxon>
        <taxon>Lymnaeoidea</taxon>
        <taxon>Lymnaeidae</taxon>
        <taxon>Lymnaea</taxon>
    </lineage>
</organism>
<evidence type="ECO:0000313" key="4">
    <source>
        <dbReference type="Proteomes" id="UP001497497"/>
    </source>
</evidence>
<dbReference type="CDD" id="cd00038">
    <property type="entry name" value="CAP_ED"/>
    <property type="match status" value="1"/>
</dbReference>
<feature type="compositionally biased region" description="Basic and acidic residues" evidence="1">
    <location>
        <begin position="480"/>
        <end position="492"/>
    </location>
</feature>
<reference evidence="3 4" key="1">
    <citation type="submission" date="2024-04" db="EMBL/GenBank/DDBJ databases">
        <authorList>
            <consortium name="Genoscope - CEA"/>
            <person name="William W."/>
        </authorList>
    </citation>
    <scope>NUCLEOTIDE SEQUENCE [LARGE SCALE GENOMIC DNA]</scope>
</reference>